<dbReference type="GO" id="GO:0009102">
    <property type="term" value="P:biotin biosynthetic process"/>
    <property type="evidence" value="ECO:0007669"/>
    <property type="project" value="UniProtKB-KW"/>
</dbReference>
<dbReference type="InterPro" id="IPR015424">
    <property type="entry name" value="PyrdxlP-dep_Trfase"/>
</dbReference>
<comment type="catalytic activity">
    <reaction evidence="11">
        <text>6-carboxyhexanoyl-[ACP] + L-alanine + H(+) = (8S)-8-amino-7-oxononanoate + holo-[ACP] + CO2</text>
        <dbReference type="Rhea" id="RHEA:42288"/>
        <dbReference type="Rhea" id="RHEA-COMP:9685"/>
        <dbReference type="Rhea" id="RHEA-COMP:9955"/>
        <dbReference type="ChEBI" id="CHEBI:15378"/>
        <dbReference type="ChEBI" id="CHEBI:16526"/>
        <dbReference type="ChEBI" id="CHEBI:57972"/>
        <dbReference type="ChEBI" id="CHEBI:64479"/>
        <dbReference type="ChEBI" id="CHEBI:78846"/>
        <dbReference type="ChEBI" id="CHEBI:149468"/>
        <dbReference type="EC" id="2.3.1.47"/>
    </reaction>
</comment>
<evidence type="ECO:0000256" key="7">
    <source>
        <dbReference type="ARBA" id="ARBA00022756"/>
    </source>
</evidence>
<dbReference type="InterPro" id="IPR015422">
    <property type="entry name" value="PyrdxlP-dep_Trfase_small"/>
</dbReference>
<feature type="domain" description="Aminotransferase class I/classII large" evidence="13">
    <location>
        <begin position="54"/>
        <end position="388"/>
    </location>
</feature>
<evidence type="ECO:0000256" key="11">
    <source>
        <dbReference type="ARBA" id="ARBA00047715"/>
    </source>
</evidence>
<dbReference type="InterPro" id="IPR001917">
    <property type="entry name" value="Aminotrans_II_pyridoxalP_BS"/>
</dbReference>
<comment type="cofactor">
    <cofactor evidence="1 12">
        <name>pyridoxal 5'-phosphate</name>
        <dbReference type="ChEBI" id="CHEBI:597326"/>
    </cofactor>
</comment>
<reference evidence="14 15" key="1">
    <citation type="journal article" date="2007" name="Genome Res.">
        <title>Genome characteristics of facultatively symbiotic Frankia sp. strains reflect host range and host plant biogeography.</title>
        <authorList>
            <person name="Normand P."/>
            <person name="Lapierre P."/>
            <person name="Tisa L.S."/>
            <person name="Gogarten J.P."/>
            <person name="Alloisio N."/>
            <person name="Bagnarol E."/>
            <person name="Bassi C.A."/>
            <person name="Berry A.M."/>
            <person name="Bickhart D.M."/>
            <person name="Choisne N."/>
            <person name="Couloux A."/>
            <person name="Cournoyer B."/>
            <person name="Cruveiller S."/>
            <person name="Daubin V."/>
            <person name="Demange N."/>
            <person name="Francino M.P."/>
            <person name="Goltsman E."/>
            <person name="Huang Y."/>
            <person name="Kopp O.R."/>
            <person name="Labarre L."/>
            <person name="Lapidus A."/>
            <person name="Lavire C."/>
            <person name="Marechal J."/>
            <person name="Martinez M."/>
            <person name="Mastronunzio J.E."/>
            <person name="Mullin B.C."/>
            <person name="Niemann J."/>
            <person name="Pujic P."/>
            <person name="Rawnsley T."/>
            <person name="Rouy Z."/>
            <person name="Schenowitz C."/>
            <person name="Sellstedt A."/>
            <person name="Tavares F."/>
            <person name="Tomkins J.P."/>
            <person name="Vallenet D."/>
            <person name="Valverde C."/>
            <person name="Wall L.G."/>
            <person name="Wang Y."/>
            <person name="Medigue C."/>
            <person name="Benson D.R."/>
        </authorList>
    </citation>
    <scope>NUCLEOTIDE SEQUENCE [LARGE SCALE GENOMIC DNA]</scope>
    <source>
        <strain evidence="15">DSM 45818 / CECT 9043 / CcI3</strain>
    </source>
</reference>
<comment type="pathway">
    <text evidence="2">Cofactor biosynthesis; biotin biosynthesis.</text>
</comment>
<dbReference type="Proteomes" id="UP000001937">
    <property type="component" value="Chromosome"/>
</dbReference>
<dbReference type="Gene3D" id="3.90.1150.10">
    <property type="entry name" value="Aspartate Aminotransferase, domain 1"/>
    <property type="match status" value="1"/>
</dbReference>
<comment type="similarity">
    <text evidence="3">Belongs to the class-II pyridoxal-phosphate-dependent aminotransferase family. BioF subfamily.</text>
</comment>
<name>Q2J6I0_FRACC</name>
<dbReference type="PANTHER" id="PTHR13693">
    <property type="entry name" value="CLASS II AMINOTRANSFERASE/8-AMINO-7-OXONONANOATE SYNTHASE"/>
    <property type="match status" value="1"/>
</dbReference>
<dbReference type="eggNOG" id="COG0156">
    <property type="taxonomic scope" value="Bacteria"/>
</dbReference>
<evidence type="ECO:0000256" key="10">
    <source>
        <dbReference type="ARBA" id="ARBA00033381"/>
    </source>
</evidence>
<dbReference type="PROSITE" id="PS00599">
    <property type="entry name" value="AA_TRANSFER_CLASS_2"/>
    <property type="match status" value="1"/>
</dbReference>
<dbReference type="EC" id="2.3.1.47" evidence="5"/>
<dbReference type="SUPFAM" id="SSF53383">
    <property type="entry name" value="PLP-dependent transferases"/>
    <property type="match status" value="1"/>
</dbReference>
<evidence type="ECO:0000256" key="8">
    <source>
        <dbReference type="ARBA" id="ARBA00022898"/>
    </source>
</evidence>
<dbReference type="STRING" id="106370.Francci3_3761"/>
<dbReference type="AlphaFoldDB" id="Q2J6I0"/>
<keyword evidence="14" id="KW-0012">Acyltransferase</keyword>
<comment type="subunit">
    <text evidence="4">Homodimer.</text>
</comment>
<keyword evidence="7" id="KW-0093">Biotin biosynthesis</keyword>
<evidence type="ECO:0000256" key="3">
    <source>
        <dbReference type="ARBA" id="ARBA00010008"/>
    </source>
</evidence>
<keyword evidence="15" id="KW-1185">Reference proteome</keyword>
<dbReference type="InterPro" id="IPR004839">
    <property type="entry name" value="Aminotransferase_I/II_large"/>
</dbReference>
<dbReference type="GO" id="GO:0008710">
    <property type="term" value="F:8-amino-7-oxononanoate synthase activity"/>
    <property type="evidence" value="ECO:0007669"/>
    <property type="project" value="UniProtKB-EC"/>
</dbReference>
<sequence>MADTRTLAVVTVDDVEAAAPLAWLTDHARARAAAGLRRELRPRGGPDKPGASVLVDLAGNDYLGLGRHPAVVGGGIRALRAWGAGATGSRLMTGTTTLHGELENALAAHAGFASALVFSSGYTANLAVVTALAGPGDLVVSDALNHASIVDACRLSRADVVVTPHADVAAVAAALAGRPWRRALVVTESVFSADGDLAPLTELHEAARAHGAVLVVDEAHALGVVGPAGRGALAATGLAGEPDVVATATLSKALGGQGGAVLGEAAVRDHLIDTARSFIFDTGLAPANVGSALAALEFLGAHPELPGTVRRRARQLAGLTGAPDPAGAVVSVIIGDPEPAIAAATTCRGHGVAVGCFRPPTVPVGTSRLRLAARADLTDADLAIVTNALAAAGVLAR</sequence>
<dbReference type="PhylomeDB" id="Q2J6I0"/>
<dbReference type="EMBL" id="CP000249">
    <property type="protein sequence ID" value="ABD13112.1"/>
    <property type="molecule type" value="Genomic_DNA"/>
</dbReference>
<evidence type="ECO:0000256" key="4">
    <source>
        <dbReference type="ARBA" id="ARBA00011738"/>
    </source>
</evidence>
<dbReference type="GO" id="GO:0030170">
    <property type="term" value="F:pyridoxal phosphate binding"/>
    <property type="evidence" value="ECO:0007669"/>
    <property type="project" value="InterPro"/>
</dbReference>
<organism evidence="14 15">
    <name type="scientific">Frankia casuarinae (strain DSM 45818 / CECT 9043 / HFP020203 / CcI3)</name>
    <dbReference type="NCBI Taxonomy" id="106370"/>
    <lineage>
        <taxon>Bacteria</taxon>
        <taxon>Bacillati</taxon>
        <taxon>Actinomycetota</taxon>
        <taxon>Actinomycetes</taxon>
        <taxon>Frankiales</taxon>
        <taxon>Frankiaceae</taxon>
        <taxon>Frankia</taxon>
    </lineage>
</organism>
<dbReference type="HOGENOM" id="CLU_015846_11_2_11"/>
<evidence type="ECO:0000256" key="5">
    <source>
        <dbReference type="ARBA" id="ARBA00013187"/>
    </source>
</evidence>
<evidence type="ECO:0000256" key="2">
    <source>
        <dbReference type="ARBA" id="ARBA00004746"/>
    </source>
</evidence>
<dbReference type="InterPro" id="IPR015421">
    <property type="entry name" value="PyrdxlP-dep_Trfase_major"/>
</dbReference>
<dbReference type="Pfam" id="PF00155">
    <property type="entry name" value="Aminotran_1_2"/>
    <property type="match status" value="1"/>
</dbReference>
<dbReference type="Gene3D" id="3.40.640.10">
    <property type="entry name" value="Type I PLP-dependent aspartate aminotransferase-like (Major domain)"/>
    <property type="match status" value="1"/>
</dbReference>
<evidence type="ECO:0000313" key="15">
    <source>
        <dbReference type="Proteomes" id="UP000001937"/>
    </source>
</evidence>
<protein>
    <recommendedName>
        <fullName evidence="5">8-amino-7-oxononanoate synthase</fullName>
        <ecNumber evidence="5">2.3.1.47</ecNumber>
    </recommendedName>
    <alternativeName>
        <fullName evidence="9">7-keto-8-amino-pelargonic acid synthase</fullName>
    </alternativeName>
    <alternativeName>
        <fullName evidence="10">8-amino-7-ketopelargonate synthase</fullName>
    </alternativeName>
</protein>
<dbReference type="InterPro" id="IPR050087">
    <property type="entry name" value="AON_synthase_class-II"/>
</dbReference>
<proteinExistence type="inferred from homology"/>
<keyword evidence="6 14" id="KW-0808">Transferase</keyword>
<dbReference type="PANTHER" id="PTHR13693:SF100">
    <property type="entry name" value="8-AMINO-7-OXONONANOATE SYNTHASE"/>
    <property type="match status" value="1"/>
</dbReference>
<evidence type="ECO:0000256" key="9">
    <source>
        <dbReference type="ARBA" id="ARBA00032610"/>
    </source>
</evidence>
<keyword evidence="8 12" id="KW-0663">Pyridoxal phosphate</keyword>
<evidence type="ECO:0000313" key="14">
    <source>
        <dbReference type="EMBL" id="ABD13112.1"/>
    </source>
</evidence>
<evidence type="ECO:0000256" key="1">
    <source>
        <dbReference type="ARBA" id="ARBA00001933"/>
    </source>
</evidence>
<accession>Q2J6I0</accession>
<evidence type="ECO:0000259" key="13">
    <source>
        <dbReference type="Pfam" id="PF00155"/>
    </source>
</evidence>
<evidence type="ECO:0000256" key="6">
    <source>
        <dbReference type="ARBA" id="ARBA00022679"/>
    </source>
</evidence>
<evidence type="ECO:0000256" key="12">
    <source>
        <dbReference type="RuleBase" id="RU003693"/>
    </source>
</evidence>
<gene>
    <name evidence="14" type="ordered locus">Francci3_3761</name>
</gene>
<dbReference type="KEGG" id="fra:Francci3_3761"/>